<organism evidence="1">
    <name type="scientific">uncultured Caudovirales phage</name>
    <dbReference type="NCBI Taxonomy" id="2100421"/>
    <lineage>
        <taxon>Viruses</taxon>
        <taxon>Duplodnaviria</taxon>
        <taxon>Heunggongvirae</taxon>
        <taxon>Uroviricota</taxon>
        <taxon>Caudoviricetes</taxon>
        <taxon>Peduoviridae</taxon>
        <taxon>Maltschvirus</taxon>
        <taxon>Maltschvirus maltsch</taxon>
    </lineage>
</organism>
<name>A0A6J5L8P8_9CAUD</name>
<protein>
    <submittedName>
        <fullName evidence="1">Uncharacterized protein</fullName>
    </submittedName>
</protein>
<sequence>MAFTTKLPLEFASDAISKALIENVKHGLRQRVLEQFEKEINPLIDQFANELALKVSEMNDPRTGDLFIQMVINGKRIPDREITND</sequence>
<dbReference type="EMBL" id="LR796244">
    <property type="protein sequence ID" value="CAB4131018.1"/>
    <property type="molecule type" value="Genomic_DNA"/>
</dbReference>
<proteinExistence type="predicted"/>
<evidence type="ECO:0000313" key="1">
    <source>
        <dbReference type="EMBL" id="CAB4131018.1"/>
    </source>
</evidence>
<accession>A0A6J5L8P8</accession>
<reference evidence="1" key="1">
    <citation type="submission" date="2020-04" db="EMBL/GenBank/DDBJ databases">
        <authorList>
            <person name="Chiriac C."/>
            <person name="Salcher M."/>
            <person name="Ghai R."/>
            <person name="Kavagutti S V."/>
        </authorList>
    </citation>
    <scope>NUCLEOTIDE SEQUENCE</scope>
</reference>
<gene>
    <name evidence="1" type="ORF">UFOVP123_52</name>
</gene>